<protein>
    <submittedName>
        <fullName evidence="1">Cof-type HAD-IIB family hydrolase</fullName>
    </submittedName>
</protein>
<evidence type="ECO:0000313" key="2">
    <source>
        <dbReference type="Proteomes" id="UP000823894"/>
    </source>
</evidence>
<reference evidence="1" key="1">
    <citation type="journal article" date="2021" name="PeerJ">
        <title>Extensive microbial diversity within the chicken gut microbiome revealed by metagenomics and culture.</title>
        <authorList>
            <person name="Gilroy R."/>
            <person name="Ravi A."/>
            <person name="Getino M."/>
            <person name="Pursley I."/>
            <person name="Horton D.L."/>
            <person name="Alikhan N.F."/>
            <person name="Baker D."/>
            <person name="Gharbi K."/>
            <person name="Hall N."/>
            <person name="Watson M."/>
            <person name="Adriaenssens E.M."/>
            <person name="Foster-Nyarko E."/>
            <person name="Jarju S."/>
            <person name="Secka A."/>
            <person name="Antonio M."/>
            <person name="Oren A."/>
            <person name="Chaudhuri R.R."/>
            <person name="La Ragione R."/>
            <person name="Hildebrand F."/>
            <person name="Pallen M.J."/>
        </authorList>
    </citation>
    <scope>NUCLEOTIDE SEQUENCE</scope>
    <source>
        <strain evidence="1">ChiGjej1B1-1692</strain>
    </source>
</reference>
<dbReference type="PANTHER" id="PTHR10000:SF53">
    <property type="entry name" value="5-AMINO-6-(5-PHOSPHO-D-RIBITYLAMINO)URACIL PHOSPHATASE YBJI-RELATED"/>
    <property type="match status" value="1"/>
</dbReference>
<organism evidence="1 2">
    <name type="scientific">Candidatus Mediterraneibacter faecigallinarum</name>
    <dbReference type="NCBI Taxonomy" id="2838669"/>
    <lineage>
        <taxon>Bacteria</taxon>
        <taxon>Bacillati</taxon>
        <taxon>Bacillota</taxon>
        <taxon>Clostridia</taxon>
        <taxon>Lachnospirales</taxon>
        <taxon>Lachnospiraceae</taxon>
        <taxon>Mediterraneibacter</taxon>
    </lineage>
</organism>
<comment type="caution">
    <text evidence="1">The sequence shown here is derived from an EMBL/GenBank/DDBJ whole genome shotgun (WGS) entry which is preliminary data.</text>
</comment>
<name>A0A9D2SX83_9FIRM</name>
<dbReference type="Gene3D" id="3.40.50.1000">
    <property type="entry name" value="HAD superfamily/HAD-like"/>
    <property type="match status" value="1"/>
</dbReference>
<dbReference type="EMBL" id="DWWK01000134">
    <property type="protein sequence ID" value="HJC39118.1"/>
    <property type="molecule type" value="Genomic_DNA"/>
</dbReference>
<gene>
    <name evidence="1" type="ORF">H9757_08695</name>
</gene>
<dbReference type="InterPro" id="IPR023214">
    <property type="entry name" value="HAD_sf"/>
</dbReference>
<dbReference type="SFLD" id="SFLDG01144">
    <property type="entry name" value="C2.B.4:_PGP_Like"/>
    <property type="match status" value="1"/>
</dbReference>
<dbReference type="SFLD" id="SFLDS00003">
    <property type="entry name" value="Haloacid_Dehalogenase"/>
    <property type="match status" value="1"/>
</dbReference>
<dbReference type="Proteomes" id="UP000823894">
    <property type="component" value="Unassembled WGS sequence"/>
</dbReference>
<dbReference type="Pfam" id="PF08282">
    <property type="entry name" value="Hydrolase_3"/>
    <property type="match status" value="1"/>
</dbReference>
<dbReference type="CDD" id="cd07518">
    <property type="entry name" value="HAD_YbiV-Like"/>
    <property type="match status" value="1"/>
</dbReference>
<reference evidence="1" key="2">
    <citation type="submission" date="2021-04" db="EMBL/GenBank/DDBJ databases">
        <authorList>
            <person name="Gilroy R."/>
        </authorList>
    </citation>
    <scope>NUCLEOTIDE SEQUENCE</scope>
    <source>
        <strain evidence="1">ChiGjej1B1-1692</strain>
    </source>
</reference>
<dbReference type="InterPro" id="IPR036412">
    <property type="entry name" value="HAD-like_sf"/>
</dbReference>
<dbReference type="SFLD" id="SFLDG01140">
    <property type="entry name" value="C2.B:_Phosphomannomutase_and_P"/>
    <property type="match status" value="1"/>
</dbReference>
<proteinExistence type="predicted"/>
<dbReference type="AlphaFoldDB" id="A0A9D2SX83"/>
<dbReference type="PANTHER" id="PTHR10000">
    <property type="entry name" value="PHOSPHOSERINE PHOSPHATASE"/>
    <property type="match status" value="1"/>
</dbReference>
<dbReference type="Gene3D" id="3.30.1240.10">
    <property type="match status" value="1"/>
</dbReference>
<dbReference type="GO" id="GO:0000287">
    <property type="term" value="F:magnesium ion binding"/>
    <property type="evidence" value="ECO:0007669"/>
    <property type="project" value="TreeGrafter"/>
</dbReference>
<dbReference type="SUPFAM" id="SSF56784">
    <property type="entry name" value="HAD-like"/>
    <property type="match status" value="1"/>
</dbReference>
<sequence length="273" mass="30606">MAQSFDTHDIKMVAVDIDGTFVRSDYTYDAPRFRRVFSRMQEAGCSFVVASGNQYYQLRDLFPGFQEEISFVAENGAFVKDRTELVFAADMPRETVHAAIDLCRESPEILTVMCGMESAYCQRGTVSQDFFELTKLYCHRLKWVDDFKAVDDRILKFAITVPDEKTDHYYELFRKRLTGTAVPTTSGHGAIDLILPGCHKASGLKRLAARRGITPQQCAAFGDGGNDIEMLKYCGYSYAMGNAPQNVKDAAKYVCPSNAEDGVLVTLEKLFPE</sequence>
<keyword evidence="1" id="KW-0378">Hydrolase</keyword>
<evidence type="ECO:0000313" key="1">
    <source>
        <dbReference type="EMBL" id="HJC39118.1"/>
    </source>
</evidence>
<dbReference type="GO" id="GO:0005829">
    <property type="term" value="C:cytosol"/>
    <property type="evidence" value="ECO:0007669"/>
    <property type="project" value="TreeGrafter"/>
</dbReference>
<dbReference type="InterPro" id="IPR000150">
    <property type="entry name" value="Cof"/>
</dbReference>
<dbReference type="NCBIfam" id="TIGR00099">
    <property type="entry name" value="Cof-subfamily"/>
    <property type="match status" value="1"/>
</dbReference>
<dbReference type="GO" id="GO:0016791">
    <property type="term" value="F:phosphatase activity"/>
    <property type="evidence" value="ECO:0007669"/>
    <property type="project" value="UniProtKB-ARBA"/>
</dbReference>
<accession>A0A9D2SX83</accession>